<dbReference type="SUPFAM" id="SSF51182">
    <property type="entry name" value="RmlC-like cupins"/>
    <property type="match status" value="2"/>
</dbReference>
<geneLocation type="plasmid" evidence="3">
    <name>pJE1</name>
</geneLocation>
<dbReference type="AlphaFoldDB" id="A0A0D4ZZ62"/>
<dbReference type="Gene3D" id="2.60.120.10">
    <property type="entry name" value="Jelly Rolls"/>
    <property type="match status" value="1"/>
</dbReference>
<evidence type="ECO:0000256" key="1">
    <source>
        <dbReference type="SAM" id="MobiDB-lite"/>
    </source>
</evidence>
<evidence type="ECO:0000259" key="2">
    <source>
        <dbReference type="Pfam" id="PF12973"/>
    </source>
</evidence>
<feature type="domain" description="ChrR-like cupin" evidence="2">
    <location>
        <begin position="120"/>
        <end position="224"/>
    </location>
</feature>
<keyword evidence="3" id="KW-0614">Plasmid</keyword>
<feature type="domain" description="ChrR-like cupin" evidence="2">
    <location>
        <begin position="8"/>
        <end position="101"/>
    </location>
</feature>
<feature type="region of interest" description="Disordered" evidence="1">
    <location>
        <begin position="249"/>
        <end position="271"/>
    </location>
</feature>
<accession>A0A0D4ZZ62</accession>
<proteinExistence type="predicted"/>
<dbReference type="EMBL" id="KM017071">
    <property type="protein sequence ID" value="AJW29444.1"/>
    <property type="molecule type" value="Genomic_DNA"/>
</dbReference>
<dbReference type="InterPro" id="IPR011051">
    <property type="entry name" value="RmlC_Cupin_sf"/>
</dbReference>
<reference evidence="3" key="1">
    <citation type="submission" date="2014-06" db="EMBL/GenBank/DDBJ databases">
        <title>Molecular and ecological studies on carbamate pesticide degrading bacteria isolated from agricultural soils.</title>
        <authorList>
            <person name="Kim D.-U."/>
            <person name="Ka J.-O."/>
        </authorList>
    </citation>
    <scope>NUCLEOTIDE SEQUENCE</scope>
    <source>
        <strain evidence="3">JE1</strain>
        <plasmid evidence="3">pJE1</plasmid>
    </source>
</reference>
<sequence length="271" mass="30118">MARPYIEFVQTQNVEWEPQADGSLVKRLNVDPVDGEETAIVRYPAGFSRGDLGAEDRAEEFIVLDGRITVGGTAHGYHGYGFVPRGESAGMRETAEGATLLIFRYGRSDPHSVAGVSDRITVDPLTLPWDMAPSDPNIAHLRLARKVLRLGPNDSSRTFMLLGLPHGVPPHEEMPAEIHDHFEEMFMLQGELWTPEGLIRPGAYFYRPPGIVHGPHVSQGGFFQIMRAGANYVRTSWSEPKRLPIGQAYAPTMPDEAPESWRRSWTGADPF</sequence>
<dbReference type="RefSeq" id="WP_087573432.1">
    <property type="nucleotide sequence ID" value="NZ_KM017071.1"/>
</dbReference>
<evidence type="ECO:0000313" key="3">
    <source>
        <dbReference type="EMBL" id="AJW29444.1"/>
    </source>
</evidence>
<dbReference type="InterPro" id="IPR014710">
    <property type="entry name" value="RmlC-like_jellyroll"/>
</dbReference>
<name>A0A0D4ZZ62_9SPHN</name>
<organism evidence="3">
    <name type="scientific">Sphingomonas sp. JE1</name>
    <dbReference type="NCBI Taxonomy" id="1628059"/>
    <lineage>
        <taxon>Bacteria</taxon>
        <taxon>Pseudomonadati</taxon>
        <taxon>Pseudomonadota</taxon>
        <taxon>Alphaproteobacteria</taxon>
        <taxon>Sphingomonadales</taxon>
        <taxon>Sphingomonadaceae</taxon>
        <taxon>Sphingomonas</taxon>
    </lineage>
</organism>
<dbReference type="Pfam" id="PF12973">
    <property type="entry name" value="Cupin_7"/>
    <property type="match status" value="2"/>
</dbReference>
<gene>
    <name evidence="3" type="ORF">pJE1_022</name>
</gene>
<dbReference type="InterPro" id="IPR025979">
    <property type="entry name" value="ChrR-like_cupin_dom"/>
</dbReference>
<protein>
    <recommendedName>
        <fullName evidence="2">ChrR-like cupin domain-containing protein</fullName>
    </recommendedName>
</protein>